<keyword evidence="1" id="KW-0472">Membrane</keyword>
<dbReference type="AlphaFoldDB" id="A0AAD3D051"/>
<dbReference type="InterPro" id="IPR008496">
    <property type="entry name" value="TMEM222/RTE1"/>
</dbReference>
<name>A0AAD3D051_9STRA</name>
<comment type="caution">
    <text evidence="2">The sequence shown here is derived from an EMBL/GenBank/DDBJ whole genome shotgun (WGS) entry which is preliminary data.</text>
</comment>
<dbReference type="PANTHER" id="PTHR20921:SF0">
    <property type="entry name" value="TRANSMEMBRANE PROTEIN 222"/>
    <property type="match status" value="1"/>
</dbReference>
<keyword evidence="1" id="KW-1133">Transmembrane helix</keyword>
<dbReference type="PANTHER" id="PTHR20921">
    <property type="entry name" value="TRANSMEMBRANE PROTEIN 222"/>
    <property type="match status" value="1"/>
</dbReference>
<protein>
    <recommendedName>
        <fullName evidence="4">Transmembrane protein 222</fullName>
    </recommendedName>
</protein>
<dbReference type="EMBL" id="BLLK01000047">
    <property type="protein sequence ID" value="GFH55194.1"/>
    <property type="molecule type" value="Genomic_DNA"/>
</dbReference>
<keyword evidence="1" id="KW-0812">Transmembrane</keyword>
<evidence type="ECO:0000313" key="3">
    <source>
        <dbReference type="Proteomes" id="UP001054902"/>
    </source>
</evidence>
<reference evidence="2 3" key="1">
    <citation type="journal article" date="2021" name="Sci. Rep.">
        <title>The genome of the diatom Chaetoceros tenuissimus carries an ancient integrated fragment of an extant virus.</title>
        <authorList>
            <person name="Hongo Y."/>
            <person name="Kimura K."/>
            <person name="Takaki Y."/>
            <person name="Yoshida Y."/>
            <person name="Baba S."/>
            <person name="Kobayashi G."/>
            <person name="Nagasaki K."/>
            <person name="Hano T."/>
            <person name="Tomaru Y."/>
        </authorList>
    </citation>
    <scope>NUCLEOTIDE SEQUENCE [LARGE SCALE GENOMIC DNA]</scope>
    <source>
        <strain evidence="2 3">NIES-3715</strain>
    </source>
</reference>
<feature type="transmembrane region" description="Helical" evidence="1">
    <location>
        <begin position="155"/>
        <end position="175"/>
    </location>
</feature>
<dbReference type="Pfam" id="PF05608">
    <property type="entry name" value="RTE1"/>
    <property type="match status" value="1"/>
</dbReference>
<dbReference type="Proteomes" id="UP001054902">
    <property type="component" value="Unassembled WGS sequence"/>
</dbReference>
<evidence type="ECO:0000256" key="1">
    <source>
        <dbReference type="SAM" id="Phobius"/>
    </source>
</evidence>
<evidence type="ECO:0000313" key="2">
    <source>
        <dbReference type="EMBL" id="GFH55194.1"/>
    </source>
</evidence>
<gene>
    <name evidence="2" type="ORF">CTEN210_11670</name>
</gene>
<sequence length="177" mass="20135">MSSHRTSINTSTAQQDLSFCILWSPLPPITWLIPFIGHMGIADSNGIASDFQGSYYVGDRGRMAFGPPTRALQIHISEINGGAEHWDRMIMEANQIYNTRVHNLCCDNCHSHVACALNHVKYVRFPWSRLGTDWNMVKLCFLVFFRARFLSWNGFVSQFAPFCILVAITLLMKFLTS</sequence>
<keyword evidence="3" id="KW-1185">Reference proteome</keyword>
<proteinExistence type="predicted"/>
<accession>A0AAD3D051</accession>
<evidence type="ECO:0008006" key="4">
    <source>
        <dbReference type="Google" id="ProtNLM"/>
    </source>
</evidence>
<organism evidence="2 3">
    <name type="scientific">Chaetoceros tenuissimus</name>
    <dbReference type="NCBI Taxonomy" id="426638"/>
    <lineage>
        <taxon>Eukaryota</taxon>
        <taxon>Sar</taxon>
        <taxon>Stramenopiles</taxon>
        <taxon>Ochrophyta</taxon>
        <taxon>Bacillariophyta</taxon>
        <taxon>Coscinodiscophyceae</taxon>
        <taxon>Chaetocerotophycidae</taxon>
        <taxon>Chaetocerotales</taxon>
        <taxon>Chaetocerotaceae</taxon>
        <taxon>Chaetoceros</taxon>
    </lineage>
</organism>